<proteinExistence type="predicted"/>
<dbReference type="AlphaFoldDB" id="A0A6P2CW07"/>
<protein>
    <submittedName>
        <fullName evidence="1">Uncharacterized protein</fullName>
    </submittedName>
</protein>
<dbReference type="Gene3D" id="1.10.10.10">
    <property type="entry name" value="Winged helix-like DNA-binding domain superfamily/Winged helix DNA-binding domain"/>
    <property type="match status" value="1"/>
</dbReference>
<dbReference type="KEGG" id="gms:SOIL9_49270"/>
<dbReference type="InterPro" id="IPR036388">
    <property type="entry name" value="WH-like_DNA-bd_sf"/>
</dbReference>
<dbReference type="RefSeq" id="WP_162667602.1">
    <property type="nucleotide sequence ID" value="NZ_LR593886.1"/>
</dbReference>
<reference evidence="1 2" key="1">
    <citation type="submission" date="2019-05" db="EMBL/GenBank/DDBJ databases">
        <authorList>
            <consortium name="Science for Life Laboratories"/>
        </authorList>
    </citation>
    <scope>NUCLEOTIDE SEQUENCE [LARGE SCALE GENOMIC DNA]</scope>
    <source>
        <strain evidence="1">Soil9</strain>
    </source>
</reference>
<accession>A0A6P2CW07</accession>
<evidence type="ECO:0000313" key="2">
    <source>
        <dbReference type="Proteomes" id="UP000464178"/>
    </source>
</evidence>
<sequence length="152" mass="16797">MPAAKHSPEDPAPDHLLIDTARQYARRVAGQELQQVALTLADGAKHILDMAGAPEWPPMRGWSVRGDQGSRNGEIFRLTGKPLAVFTALVRAGDDGLTLLELKRAVWDEHAEDRSAQNAVSKVRRIVREGLKLRADQDPVEIDGERYRLSTA</sequence>
<name>A0A6P2CW07_9BACT</name>
<evidence type="ECO:0000313" key="1">
    <source>
        <dbReference type="EMBL" id="VTR92787.1"/>
    </source>
</evidence>
<gene>
    <name evidence="1" type="ORF">SOIL9_49270</name>
</gene>
<dbReference type="Proteomes" id="UP000464178">
    <property type="component" value="Chromosome"/>
</dbReference>
<organism evidence="1 2">
    <name type="scientific">Gemmata massiliana</name>
    <dbReference type="NCBI Taxonomy" id="1210884"/>
    <lineage>
        <taxon>Bacteria</taxon>
        <taxon>Pseudomonadati</taxon>
        <taxon>Planctomycetota</taxon>
        <taxon>Planctomycetia</taxon>
        <taxon>Gemmatales</taxon>
        <taxon>Gemmataceae</taxon>
        <taxon>Gemmata</taxon>
    </lineage>
</organism>
<dbReference type="EMBL" id="LR593886">
    <property type="protein sequence ID" value="VTR92787.1"/>
    <property type="molecule type" value="Genomic_DNA"/>
</dbReference>
<keyword evidence="2" id="KW-1185">Reference proteome</keyword>